<dbReference type="RefSeq" id="XP_003687602.1">
    <property type="nucleotide sequence ID" value="XM_003687554.1"/>
</dbReference>
<gene>
    <name evidence="3" type="primary">TPHA0K00340</name>
    <name evidence="3" type="ordered locus">TPHA_0K00340</name>
</gene>
<evidence type="ECO:0000256" key="1">
    <source>
        <dbReference type="SAM" id="MobiDB-lite"/>
    </source>
</evidence>
<feature type="region of interest" description="Disordered" evidence="1">
    <location>
        <begin position="859"/>
        <end position="879"/>
    </location>
</feature>
<dbReference type="Proteomes" id="UP000005666">
    <property type="component" value="Chromosome 11"/>
</dbReference>
<accession>G8BZ40</accession>
<keyword evidence="2" id="KW-1133">Transmembrane helix</keyword>
<dbReference type="OrthoDB" id="4066580at2759"/>
<dbReference type="OMA" id="VQINQEY"/>
<proteinExistence type="predicted"/>
<dbReference type="eggNOG" id="ENOG502QUV9">
    <property type="taxonomic scope" value="Eukaryota"/>
</dbReference>
<evidence type="ECO:0000313" key="4">
    <source>
        <dbReference type="Proteomes" id="UP000005666"/>
    </source>
</evidence>
<keyword evidence="4" id="KW-1185">Reference proteome</keyword>
<dbReference type="GeneID" id="11533340"/>
<evidence type="ECO:0000256" key="2">
    <source>
        <dbReference type="SAM" id="Phobius"/>
    </source>
</evidence>
<keyword evidence="2" id="KW-0472">Membrane</keyword>
<dbReference type="STRING" id="1071381.G8BZ40"/>
<feature type="transmembrane region" description="Helical" evidence="2">
    <location>
        <begin position="571"/>
        <end position="593"/>
    </location>
</feature>
<organism evidence="3 4">
    <name type="scientific">Tetrapisispora phaffii (strain ATCC 24235 / CBS 4417 / NBRC 1672 / NRRL Y-8282 / UCD 70-5)</name>
    <name type="common">Yeast</name>
    <name type="synonym">Fabospora phaffii</name>
    <dbReference type="NCBI Taxonomy" id="1071381"/>
    <lineage>
        <taxon>Eukaryota</taxon>
        <taxon>Fungi</taxon>
        <taxon>Dikarya</taxon>
        <taxon>Ascomycota</taxon>
        <taxon>Saccharomycotina</taxon>
        <taxon>Saccharomycetes</taxon>
        <taxon>Saccharomycetales</taxon>
        <taxon>Saccharomycetaceae</taxon>
        <taxon>Tetrapisispora</taxon>
    </lineage>
</organism>
<dbReference type="AlphaFoldDB" id="G8BZ40"/>
<keyword evidence="2" id="KW-0812">Transmembrane</keyword>
<name>G8BZ40_TETPH</name>
<evidence type="ECO:0000313" key="3">
    <source>
        <dbReference type="EMBL" id="CCE65168.1"/>
    </source>
</evidence>
<reference evidence="3 4" key="1">
    <citation type="journal article" date="2011" name="Proc. Natl. Acad. Sci. U.S.A.">
        <title>Evolutionary erosion of yeast sex chromosomes by mating-type switching accidents.</title>
        <authorList>
            <person name="Gordon J.L."/>
            <person name="Armisen D."/>
            <person name="Proux-Wera E."/>
            <person name="Oheigeartaigh S.S."/>
            <person name="Byrne K.P."/>
            <person name="Wolfe K.H."/>
        </authorList>
    </citation>
    <scope>NUCLEOTIDE SEQUENCE [LARGE SCALE GENOMIC DNA]</scope>
    <source>
        <strain evidence="4">ATCC 24235 / CBS 4417 / NBRC 1672 / NRRL Y-8282 / UCD 70-5</strain>
    </source>
</reference>
<feature type="compositionally biased region" description="Polar residues" evidence="1">
    <location>
        <begin position="859"/>
        <end position="872"/>
    </location>
</feature>
<protein>
    <submittedName>
        <fullName evidence="3">Uncharacterized protein</fullName>
    </submittedName>
</protein>
<dbReference type="EMBL" id="HE612866">
    <property type="protein sequence ID" value="CCE65168.1"/>
    <property type="molecule type" value="Genomic_DNA"/>
</dbReference>
<sequence>MEFLALSAVKFVVWSSDHNLVASAFSINAHPKTTVARLLQYVHKQMECEGSPSDYMLLHEGKELSLDVLLQSVAIGTVSSFVRVAFEQRDGPEAVQHAASTVTVDFTSVSVNVIYNSFSMDKIHEFVIDDTILSKTSLRDLQQRVVANIGELEDTLNQRQSFCSKTHSHTLADCLALKWKGKQSYFLLNDNRQLTDSMSLQEALGIDFTPEDHAKFTVFIKLKHKYSPPALKSTAGKTHLHTLNFISTTHLFTDKMFITNTTTVNDVREFISCNYLEHLKTCRSEVKLIYKGRLLNSNDQNNEPTKILDALELQNNEYSAKVHVQISSSKLDLGAEFWEDMFIDPTDLSFNNSATEETSNTLSDATDPELQINNDNLVDTSVLKPTIKTQPAEDIIPSATEPLVIDESAITKSVDEYITESRGKLQSTGILYEKCVVDGQEVFIKHSKFETTTNKLVFDGEELLINEGDFFIHDGYISLSPRLIALLENKYNMEIRNESVDLKKHDNENIHLNGPIITDTTTFDDEEDEDNLFKTYTPSISTVLETLVVVLKTLYFIGMNGIAPLVFIYEFYLFLSLQVVFPIALFILFRIIWSTQEIWDLWIPYLRRHRVVTHKQQQEIQQFVRDHELETEFYLSCASNEQILEDLLVPELELQRFAMYASLNIVLNDTTVDDNSKTLRESITKMATDKHTSNALLESLFLSCISNFDPSVTDIDALELQYSVKEIIAYIGNYKNSKLLNDRLNIDGTSNVRENAPRRVPITIFVFRILINIYSALMNTDEYMNWLEAFVPYPGHDNILVQVVKNILLFFLVLIPPIKSVTDRAIEKHRENEEFIPNENIYVSSLDTVEVDSNTVATINTNEDQSSPLNDNSDQEEEQSIDVIEGINTWTEGISSGTQLNESSTVFVDNNNVDNDNL</sequence>
<dbReference type="HOGENOM" id="CLU_337435_0_0_1"/>
<dbReference type="KEGG" id="tpf:TPHA_0K00340"/>